<evidence type="ECO:0000256" key="1">
    <source>
        <dbReference type="SAM" id="Phobius"/>
    </source>
</evidence>
<dbReference type="EMBL" id="VWOJ01000004">
    <property type="protein sequence ID" value="KAA5801719.1"/>
    <property type="molecule type" value="Genomic_DNA"/>
</dbReference>
<evidence type="ECO:0000313" key="2">
    <source>
        <dbReference type="EMBL" id="KAA5801719.1"/>
    </source>
</evidence>
<evidence type="ECO:0008006" key="4">
    <source>
        <dbReference type="Google" id="ProtNLM"/>
    </source>
</evidence>
<organism evidence="2 3">
    <name type="scientific">Alkalicaulis satelles</name>
    <dbReference type="NCBI Taxonomy" id="2609175"/>
    <lineage>
        <taxon>Bacteria</taxon>
        <taxon>Pseudomonadati</taxon>
        <taxon>Pseudomonadota</taxon>
        <taxon>Alphaproteobacteria</taxon>
        <taxon>Maricaulales</taxon>
        <taxon>Maricaulaceae</taxon>
        <taxon>Alkalicaulis</taxon>
    </lineage>
</organism>
<name>A0A5M6ZAI2_9PROT</name>
<dbReference type="AlphaFoldDB" id="A0A5M6ZAI2"/>
<feature type="transmembrane region" description="Helical" evidence="1">
    <location>
        <begin position="44"/>
        <end position="60"/>
    </location>
</feature>
<keyword evidence="1" id="KW-1133">Transmembrane helix</keyword>
<keyword evidence="1" id="KW-0812">Transmembrane</keyword>
<keyword evidence="1" id="KW-0472">Membrane</keyword>
<sequence length="180" mass="19734">MPPVNFAAAFLPNQRADADQYWIALGLIAAVDFLRLSLLGPQAAVVWPMIAFFVLAAHINRLRHAGRRVDLAVVPLLTAWLGKFAAGVLAMTFAVLPLYMDMMDERGVDINDPAAVSEAAYDPAFQQALAERLSTDEALARQIADAGAWPSMWAFWIVIGLFAVWFARMGRDVRPAPPRG</sequence>
<comment type="caution">
    <text evidence="2">The sequence shown here is derived from an EMBL/GenBank/DDBJ whole genome shotgun (WGS) entry which is preliminary data.</text>
</comment>
<dbReference type="Proteomes" id="UP000325122">
    <property type="component" value="Unassembled WGS sequence"/>
</dbReference>
<proteinExistence type="predicted"/>
<accession>A0A5M6ZAI2</accession>
<reference evidence="2 3" key="1">
    <citation type="submission" date="2019-09" db="EMBL/GenBank/DDBJ databases">
        <authorList>
            <person name="Kevbrin V."/>
            <person name="Grouzdev D.S."/>
        </authorList>
    </citation>
    <scope>NUCLEOTIDE SEQUENCE [LARGE SCALE GENOMIC DNA]</scope>
    <source>
        <strain evidence="2 3">G-192</strain>
    </source>
</reference>
<keyword evidence="3" id="KW-1185">Reference proteome</keyword>
<evidence type="ECO:0000313" key="3">
    <source>
        <dbReference type="Proteomes" id="UP000325122"/>
    </source>
</evidence>
<gene>
    <name evidence="2" type="ORF">F1654_12600</name>
</gene>
<feature type="transmembrane region" description="Helical" evidence="1">
    <location>
        <begin position="148"/>
        <end position="167"/>
    </location>
</feature>
<feature type="transmembrane region" description="Helical" evidence="1">
    <location>
        <begin position="72"/>
        <end position="96"/>
    </location>
</feature>
<dbReference type="RefSeq" id="WP_150023906.1">
    <property type="nucleotide sequence ID" value="NZ_VWOJ01000004.1"/>
</dbReference>
<protein>
    <recommendedName>
        <fullName evidence="4">DUF4199 domain-containing protein</fullName>
    </recommendedName>
</protein>